<sequence>MNEQLLQLMSRFKTIIHDDLSIEMKKYAEDHHVPIIQEQGLELMLQLLRIKNPSAILEIGTAIGYSSLMMARHLPHTKIVSIERDPVRYQEAVSYHERASIGNQVVLIEADALEIENNQLPILQYDVIFIDAAKAQYQKFFEKYEPLLKEDGMIISDNLIFHGHIFDNQQKQSRNLKQLVRKINRYNEWLAQHEGYDTLLLPIGDGVAISMKKNKEILKEHC</sequence>
<evidence type="ECO:0000256" key="3">
    <source>
        <dbReference type="ARBA" id="ARBA00022691"/>
    </source>
</evidence>
<comment type="similarity">
    <text evidence="4">Belongs to the class I-like SAM-binding methyltransferase superfamily. Cation-dependent O-methyltransferase family.</text>
</comment>
<evidence type="ECO:0000256" key="1">
    <source>
        <dbReference type="ARBA" id="ARBA00022603"/>
    </source>
</evidence>
<feature type="binding site" evidence="4">
    <location>
        <position position="131"/>
    </location>
    <ligand>
        <name>S-adenosyl-L-methionine</name>
        <dbReference type="ChEBI" id="CHEBI:59789"/>
    </ligand>
</feature>
<dbReference type="HAMAP" id="MF_02217">
    <property type="entry name" value="TrmR_methyltr"/>
    <property type="match status" value="1"/>
</dbReference>
<proteinExistence type="inferred from homology"/>
<dbReference type="Pfam" id="PF01596">
    <property type="entry name" value="Methyltransf_3"/>
    <property type="match status" value="1"/>
</dbReference>
<dbReference type="SUPFAM" id="SSF53335">
    <property type="entry name" value="S-adenosyl-L-methionine-dependent methyltransferases"/>
    <property type="match status" value="1"/>
</dbReference>
<keyword evidence="1 4" id="KW-0489">Methyltransferase</keyword>
<feature type="binding site" evidence="4">
    <location>
        <position position="157"/>
    </location>
    <ligand>
        <name>Mg(2+)</name>
        <dbReference type="ChEBI" id="CHEBI:18420"/>
    </ligand>
</feature>
<feature type="binding site" evidence="4">
    <location>
        <position position="66"/>
    </location>
    <ligand>
        <name>S-adenosyl-L-methionine</name>
        <dbReference type="ChEBI" id="CHEBI:59789"/>
    </ligand>
</feature>
<feature type="binding site" evidence="4">
    <location>
        <position position="83"/>
    </location>
    <ligand>
        <name>S-adenosyl-L-methionine</name>
        <dbReference type="ChEBI" id="CHEBI:59789"/>
    </ligand>
</feature>
<evidence type="ECO:0000313" key="6">
    <source>
        <dbReference type="Proteomes" id="UP001432099"/>
    </source>
</evidence>
<gene>
    <name evidence="4" type="primary">trmR</name>
    <name evidence="5" type="ORF">T23_11600</name>
</gene>
<dbReference type="Gene3D" id="3.40.50.150">
    <property type="entry name" value="Vaccinia Virus protein VP39"/>
    <property type="match status" value="1"/>
</dbReference>
<keyword evidence="3 4" id="KW-0949">S-adenosyl-L-methionine</keyword>
<dbReference type="InterPro" id="IPR002935">
    <property type="entry name" value="SAM_O-MeTrfase"/>
</dbReference>
<accession>A0ABN6ZBB8</accession>
<dbReference type="PANTHER" id="PTHR10509">
    <property type="entry name" value="O-METHYLTRANSFERASE-RELATED"/>
    <property type="match status" value="1"/>
</dbReference>
<keyword evidence="4" id="KW-0460">Magnesium</keyword>
<name>A0ABN6ZBB8_9FIRM</name>
<evidence type="ECO:0000313" key="5">
    <source>
        <dbReference type="EMBL" id="BEH91058.1"/>
    </source>
</evidence>
<feature type="binding site" evidence="4">
    <location>
        <begin position="111"/>
        <end position="112"/>
    </location>
    <ligand>
        <name>S-adenosyl-L-methionine</name>
        <dbReference type="ChEBI" id="CHEBI:59789"/>
    </ligand>
</feature>
<evidence type="ECO:0000256" key="2">
    <source>
        <dbReference type="ARBA" id="ARBA00022679"/>
    </source>
</evidence>
<feature type="binding site" evidence="4">
    <location>
        <position position="36"/>
    </location>
    <ligand>
        <name>S-adenosyl-L-methionine</name>
        <dbReference type="ChEBI" id="CHEBI:59789"/>
    </ligand>
</feature>
<dbReference type="InterPro" id="IPR050362">
    <property type="entry name" value="Cation-dep_OMT"/>
</dbReference>
<dbReference type="PANTHER" id="PTHR10509:SF14">
    <property type="entry name" value="CAFFEOYL-COA O-METHYLTRANSFERASE 3-RELATED"/>
    <property type="match status" value="1"/>
</dbReference>
<feature type="binding site" evidence="4">
    <location>
        <position position="131"/>
    </location>
    <ligand>
        <name>Mg(2+)</name>
        <dbReference type="ChEBI" id="CHEBI:18420"/>
    </ligand>
</feature>
<organism evidence="5 6">
    <name type="scientific">Turicibacter faecis</name>
    <dbReference type="NCBI Taxonomy" id="2963365"/>
    <lineage>
        <taxon>Bacteria</taxon>
        <taxon>Bacillati</taxon>
        <taxon>Bacillota</taxon>
        <taxon>Erysipelotrichia</taxon>
        <taxon>Erysipelotrichales</taxon>
        <taxon>Turicibacteraceae</taxon>
        <taxon>Turicibacter</taxon>
    </lineage>
</organism>
<dbReference type="EMBL" id="AP028127">
    <property type="protein sequence ID" value="BEH91058.1"/>
    <property type="molecule type" value="Genomic_DNA"/>
</dbReference>
<dbReference type="EC" id="2.1.1.-" evidence="4"/>
<reference evidence="5" key="1">
    <citation type="journal article" date="2024" name="Int. J. Syst. Evol. Microbiol.">
        <title>Turicibacter faecis sp. nov., isolated from faeces of heart failure mouse model.</title>
        <authorList>
            <person name="Imamura Y."/>
            <person name="Motooka D."/>
            <person name="Nakajima Y."/>
            <person name="Ito S."/>
            <person name="Kitakaze M."/>
            <person name="Iida T."/>
            <person name="Nakamura S."/>
        </authorList>
    </citation>
    <scope>NUCLEOTIDE SEQUENCE</scope>
    <source>
        <strain evidence="5">TC023</strain>
    </source>
</reference>
<dbReference type="RefSeq" id="WP_338507363.1">
    <property type="nucleotide sequence ID" value="NZ_AP028127.1"/>
</dbReference>
<protein>
    <recommendedName>
        <fullName evidence="4">tRNA 5-hydroxyuridine methyltransferase</fullName>
        <ecNumber evidence="4">2.1.1.-</ecNumber>
    </recommendedName>
    <alternativeName>
        <fullName evidence="4">ho5U methyltransferase</fullName>
    </alternativeName>
</protein>
<dbReference type="Proteomes" id="UP001432099">
    <property type="component" value="Chromosome"/>
</dbReference>
<keyword evidence="4" id="KW-0819">tRNA processing</keyword>
<keyword evidence="4" id="KW-0479">Metal-binding</keyword>
<comment type="function">
    <text evidence="4">Catalyzes the methylation of 5-hydroxyuridine (ho5U) to form 5-methoxyuridine (mo5U) at position 34 in tRNAs.</text>
</comment>
<dbReference type="InterPro" id="IPR043675">
    <property type="entry name" value="TrmR_methyltr"/>
</dbReference>
<dbReference type="CDD" id="cd02440">
    <property type="entry name" value="AdoMet_MTases"/>
    <property type="match status" value="1"/>
</dbReference>
<comment type="catalytic activity">
    <reaction evidence="4">
        <text>5-hydroxyuridine(34) in tRNA + S-adenosyl-L-methionine = 5-methoxyuridine(34) in tRNA + S-adenosyl-L-homocysteine + H(+)</text>
        <dbReference type="Rhea" id="RHEA:60524"/>
        <dbReference type="Rhea" id="RHEA-COMP:13381"/>
        <dbReference type="Rhea" id="RHEA-COMP:15591"/>
        <dbReference type="ChEBI" id="CHEBI:15378"/>
        <dbReference type="ChEBI" id="CHEBI:57856"/>
        <dbReference type="ChEBI" id="CHEBI:59789"/>
        <dbReference type="ChEBI" id="CHEBI:136877"/>
        <dbReference type="ChEBI" id="CHEBI:143860"/>
    </reaction>
</comment>
<dbReference type="PROSITE" id="PS51682">
    <property type="entry name" value="SAM_OMT_I"/>
    <property type="match status" value="1"/>
</dbReference>
<keyword evidence="6" id="KW-1185">Reference proteome</keyword>
<comment type="subunit">
    <text evidence="4">Homodimer.</text>
</comment>
<dbReference type="InterPro" id="IPR029063">
    <property type="entry name" value="SAM-dependent_MTases_sf"/>
</dbReference>
<keyword evidence="2 4" id="KW-0808">Transferase</keyword>
<evidence type="ECO:0000256" key="4">
    <source>
        <dbReference type="HAMAP-Rule" id="MF_02217"/>
    </source>
</evidence>
<feature type="binding site" evidence="4">
    <location>
        <position position="158"/>
    </location>
    <ligand>
        <name>Mg(2+)</name>
        <dbReference type="ChEBI" id="CHEBI:18420"/>
    </ligand>
</feature>